<evidence type="ECO:0000313" key="1">
    <source>
        <dbReference type="EMBL" id="CAG2192215.1"/>
    </source>
</evidence>
<dbReference type="OrthoDB" id="10541593at2759"/>
<keyword evidence="2" id="KW-1185">Reference proteome</keyword>
<dbReference type="AlphaFoldDB" id="A0A8S3QAB5"/>
<dbReference type="EMBL" id="CAJPWZ010000381">
    <property type="protein sequence ID" value="CAG2192215.1"/>
    <property type="molecule type" value="Genomic_DNA"/>
</dbReference>
<name>A0A8S3QAB5_MYTED</name>
<comment type="caution">
    <text evidence="1">The sequence shown here is derived from an EMBL/GenBank/DDBJ whole genome shotgun (WGS) entry which is preliminary data.</text>
</comment>
<protein>
    <submittedName>
        <fullName evidence="1">Uncharacterized protein</fullName>
    </submittedName>
</protein>
<proteinExistence type="predicted"/>
<dbReference type="Proteomes" id="UP000683360">
    <property type="component" value="Unassembled WGS sequence"/>
</dbReference>
<gene>
    <name evidence="1" type="ORF">MEDL_7468</name>
</gene>
<accession>A0A8S3QAB5</accession>
<organism evidence="1 2">
    <name type="scientific">Mytilus edulis</name>
    <name type="common">Blue mussel</name>
    <dbReference type="NCBI Taxonomy" id="6550"/>
    <lineage>
        <taxon>Eukaryota</taxon>
        <taxon>Metazoa</taxon>
        <taxon>Spiralia</taxon>
        <taxon>Lophotrochozoa</taxon>
        <taxon>Mollusca</taxon>
        <taxon>Bivalvia</taxon>
        <taxon>Autobranchia</taxon>
        <taxon>Pteriomorphia</taxon>
        <taxon>Mytilida</taxon>
        <taxon>Mytiloidea</taxon>
        <taxon>Mytilidae</taxon>
        <taxon>Mytilinae</taxon>
        <taxon>Mytilus</taxon>
    </lineage>
</organism>
<sequence>MLSKDGTISSSSDVRKAIRYKISQLLLDTKPISFISRFIERSSLCKDLERKANEILGCIPAENDSFKDIIVPLQGQTWAILCNLCKTLNKTSQYTSLLEGEQIKQAMNKQRAIQSHICEKLETVYAYLYSYINGHFGCRPDFILFIRWLKLLLDDRSRNVIRKYLARYQREWQTFRSVKKIPKIMNE</sequence>
<reference evidence="1" key="1">
    <citation type="submission" date="2021-03" db="EMBL/GenBank/DDBJ databases">
        <authorList>
            <person name="Bekaert M."/>
        </authorList>
    </citation>
    <scope>NUCLEOTIDE SEQUENCE</scope>
</reference>
<evidence type="ECO:0000313" key="2">
    <source>
        <dbReference type="Proteomes" id="UP000683360"/>
    </source>
</evidence>